<dbReference type="EMBL" id="JQFK01000053">
    <property type="protein sequence ID" value="KGK36788.1"/>
    <property type="molecule type" value="Genomic_DNA"/>
</dbReference>
<feature type="transmembrane region" description="Helical" evidence="1">
    <location>
        <begin position="20"/>
        <end position="43"/>
    </location>
</feature>
<comment type="caution">
    <text evidence="2">The sequence shown here is derived from an EMBL/GenBank/DDBJ whole genome shotgun (WGS) entry which is preliminary data.</text>
</comment>
<dbReference type="InterPro" id="IPR036259">
    <property type="entry name" value="MFS_trans_sf"/>
</dbReference>
<evidence type="ECO:0000313" key="2">
    <source>
        <dbReference type="EMBL" id="KGK36788.1"/>
    </source>
</evidence>
<dbReference type="PROSITE" id="PS51257">
    <property type="entry name" value="PROKAR_LIPOPROTEIN"/>
    <property type="match status" value="1"/>
</dbReference>
<dbReference type="SUPFAM" id="SSF103473">
    <property type="entry name" value="MFS general substrate transporter"/>
    <property type="match status" value="1"/>
</dbReference>
<protein>
    <recommendedName>
        <fullName evidence="4">Protein FMP42</fullName>
    </recommendedName>
</protein>
<feature type="transmembrane region" description="Helical" evidence="1">
    <location>
        <begin position="375"/>
        <end position="392"/>
    </location>
</feature>
<feature type="transmembrane region" description="Helical" evidence="1">
    <location>
        <begin position="412"/>
        <end position="434"/>
    </location>
</feature>
<feature type="transmembrane region" description="Helical" evidence="1">
    <location>
        <begin position="194"/>
        <end position="212"/>
    </location>
</feature>
<feature type="transmembrane region" description="Helical" evidence="1">
    <location>
        <begin position="349"/>
        <end position="368"/>
    </location>
</feature>
<feature type="transmembrane region" description="Helical" evidence="1">
    <location>
        <begin position="63"/>
        <end position="81"/>
    </location>
</feature>
<dbReference type="HOGENOM" id="CLU_584066_0_0_1"/>
<sequence length="459" mass="51232">MSFLEKKIRGIYDRHGEFRVYLIAFVLSILGCLSLGILTLFSIFADPLQKLLDYPQSTINKIIVIHVLGLNISTPLSGFIADAKGIWILPLFSFSGYTFSFTLLKYIIKHNLHEYYTYLCFFILGCSHVSFLFSCLLNSARSLGRYYRTLAISTPNLMISISSYIQIQIITIFYSPNYTSLQEYETNFMNLLNFFMILLTSSTILSLVGSLLTDLANKYQTVTEESPEADIDDFESFNTSPLLTGAATVLHSPGPSIIGSPMPWYVDEEGIANLDTGISMISSGYLSLAENDTPYQVKVNKFAKDFMMYPLLLCCLVAIGSTEFFIANLNAILNNLDAPGKLDSSLETMSIASTLTRFIIMLSTDYVCSRFKISRLTIFTLCVMSCGASHIYLSSSPIASLNFPLVVVSNSILNSTVFTLFPAILASIYGIEILGTTWGKLRQRSPREDDDLLYDDLLQ</sequence>
<evidence type="ECO:0000313" key="3">
    <source>
        <dbReference type="Proteomes" id="UP000029867"/>
    </source>
</evidence>
<accession>A0A099NVC5</accession>
<dbReference type="VEuPathDB" id="FungiDB:C5L36_0A04060"/>
<feature type="transmembrane region" description="Helical" evidence="1">
    <location>
        <begin position="306"/>
        <end position="329"/>
    </location>
</feature>
<feature type="transmembrane region" description="Helical" evidence="1">
    <location>
        <begin position="88"/>
        <end position="108"/>
    </location>
</feature>
<name>A0A099NVC5_PICKU</name>
<dbReference type="Proteomes" id="UP000029867">
    <property type="component" value="Unassembled WGS sequence"/>
</dbReference>
<reference evidence="3" key="1">
    <citation type="journal article" date="2014" name="Microb. Cell Fact.">
        <title>Exploiting Issatchenkia orientalis SD108 for succinic acid production.</title>
        <authorList>
            <person name="Xiao H."/>
            <person name="Shao Z."/>
            <person name="Jiang Y."/>
            <person name="Dole S."/>
            <person name="Zhao H."/>
        </authorList>
    </citation>
    <scope>NUCLEOTIDE SEQUENCE [LARGE SCALE GENOMIC DNA]</scope>
    <source>
        <strain evidence="3">SD108</strain>
    </source>
</reference>
<dbReference type="AlphaFoldDB" id="A0A099NVC5"/>
<organism evidence="2 3">
    <name type="scientific">Pichia kudriavzevii</name>
    <name type="common">Yeast</name>
    <name type="synonym">Issatchenkia orientalis</name>
    <dbReference type="NCBI Taxonomy" id="4909"/>
    <lineage>
        <taxon>Eukaryota</taxon>
        <taxon>Fungi</taxon>
        <taxon>Dikarya</taxon>
        <taxon>Ascomycota</taxon>
        <taxon>Saccharomycotina</taxon>
        <taxon>Pichiomycetes</taxon>
        <taxon>Pichiales</taxon>
        <taxon>Pichiaceae</taxon>
        <taxon>Pichia</taxon>
    </lineage>
</organism>
<feature type="transmembrane region" description="Helical" evidence="1">
    <location>
        <begin position="149"/>
        <end position="174"/>
    </location>
</feature>
<feature type="transmembrane region" description="Helical" evidence="1">
    <location>
        <begin position="115"/>
        <end position="137"/>
    </location>
</feature>
<keyword evidence="1" id="KW-0472">Membrane</keyword>
<proteinExistence type="predicted"/>
<gene>
    <name evidence="2" type="ORF">JL09_g4060</name>
</gene>
<evidence type="ECO:0000256" key="1">
    <source>
        <dbReference type="SAM" id="Phobius"/>
    </source>
</evidence>
<keyword evidence="1" id="KW-1133">Transmembrane helix</keyword>
<evidence type="ECO:0008006" key="4">
    <source>
        <dbReference type="Google" id="ProtNLM"/>
    </source>
</evidence>
<keyword evidence="1" id="KW-0812">Transmembrane</keyword>